<comment type="pathway">
    <text evidence="9">Cofactor biosynthesis; (R)-pantothenate biosynthesis; beta-alanine from L-aspartate: step 1/1.</text>
</comment>
<dbReference type="HAMAP" id="MF_00446">
    <property type="entry name" value="PanD"/>
    <property type="match status" value="1"/>
</dbReference>
<keyword evidence="4 9" id="KW-0068">Autocatalytic cleavage</keyword>
<evidence type="ECO:0000256" key="2">
    <source>
        <dbReference type="ARBA" id="ARBA00022655"/>
    </source>
</evidence>
<evidence type="ECO:0000313" key="11">
    <source>
        <dbReference type="Proteomes" id="UP000617979"/>
    </source>
</evidence>
<sequence>MLRWMCTGKIHRATVTESDLDYEGSITIDARLMEKAGIYPFEVVQVTSLQNAASWRTYAIPSEKEGTIGLNGPPARLFRPGDKVIILNTVLMEETEAERLIPKVVLVDDSNRMVQVIRKKLGPEKLPRGE</sequence>
<feature type="binding site" evidence="9">
    <location>
        <position position="57"/>
    </location>
    <ligand>
        <name>substrate</name>
    </ligand>
</feature>
<evidence type="ECO:0000256" key="6">
    <source>
        <dbReference type="ARBA" id="ARBA00023239"/>
    </source>
</evidence>
<feature type="active site" description="Proton donor" evidence="9">
    <location>
        <position position="58"/>
    </location>
</feature>
<keyword evidence="2 9" id="KW-0566">Pantothenate biosynthesis</keyword>
<name>A0ABQ1GP53_9BACL</name>
<dbReference type="NCBIfam" id="TIGR00223">
    <property type="entry name" value="panD"/>
    <property type="match status" value="1"/>
</dbReference>
<accession>A0ABQ1GP53</accession>
<evidence type="ECO:0000256" key="1">
    <source>
        <dbReference type="ARBA" id="ARBA00022490"/>
    </source>
</evidence>
<comment type="caution">
    <text evidence="10">The sequence shown here is derived from an EMBL/GenBank/DDBJ whole genome shotgun (WGS) entry which is preliminary data.</text>
</comment>
<dbReference type="Pfam" id="PF02261">
    <property type="entry name" value="Asp_decarbox"/>
    <property type="match status" value="1"/>
</dbReference>
<evidence type="ECO:0000256" key="7">
    <source>
        <dbReference type="ARBA" id="ARBA00023270"/>
    </source>
</evidence>
<dbReference type="EMBL" id="BMEX01000006">
    <property type="protein sequence ID" value="GGA47650.1"/>
    <property type="molecule type" value="Genomic_DNA"/>
</dbReference>
<evidence type="ECO:0000256" key="8">
    <source>
        <dbReference type="ARBA" id="ARBA00023317"/>
    </source>
</evidence>
<dbReference type="EC" id="4.1.1.11" evidence="9"/>
<gene>
    <name evidence="9 10" type="primary">panD</name>
    <name evidence="10" type="ORF">GCM10007416_20990</name>
</gene>
<comment type="subcellular location">
    <subcellularLocation>
        <location evidence="9">Cytoplasm</location>
    </subcellularLocation>
</comment>
<comment type="PTM">
    <text evidence="9">Is synthesized initially as an inactive proenzyme, which is activated by self-cleavage at a specific serine bond to produce a beta-subunit with a hydroxyl group at its C-terminus and an alpha-subunit with a pyruvoyl group at its N-terminus.</text>
</comment>
<proteinExistence type="inferred from homology"/>
<dbReference type="Gene3D" id="2.40.40.20">
    <property type="match status" value="1"/>
</dbReference>
<dbReference type="CDD" id="cd06919">
    <property type="entry name" value="Asp_decarbox"/>
    <property type="match status" value="1"/>
</dbReference>
<comment type="catalytic activity">
    <reaction evidence="9">
        <text>L-aspartate + H(+) = beta-alanine + CO2</text>
        <dbReference type="Rhea" id="RHEA:19497"/>
        <dbReference type="ChEBI" id="CHEBI:15378"/>
        <dbReference type="ChEBI" id="CHEBI:16526"/>
        <dbReference type="ChEBI" id="CHEBI:29991"/>
        <dbReference type="ChEBI" id="CHEBI:57966"/>
        <dbReference type="EC" id="4.1.1.11"/>
    </reaction>
</comment>
<keyword evidence="5 9" id="KW-0865">Zymogen</keyword>
<evidence type="ECO:0000256" key="4">
    <source>
        <dbReference type="ARBA" id="ARBA00022813"/>
    </source>
</evidence>
<comment type="function">
    <text evidence="9">Catalyzes the pyruvoyl-dependent decarboxylation of aspartate to produce beta-alanine.</text>
</comment>
<feature type="active site" description="Schiff-base intermediate with substrate; via pyruvic acid" evidence="9">
    <location>
        <position position="25"/>
    </location>
</feature>
<dbReference type="PANTHER" id="PTHR21012">
    <property type="entry name" value="ASPARTATE 1-DECARBOXYLASE"/>
    <property type="match status" value="1"/>
</dbReference>
<feature type="chain" id="PRO_5044915158" description="Aspartate 1-decarboxylase beta chain" evidence="9">
    <location>
        <begin position="1"/>
        <end position="24"/>
    </location>
</feature>
<evidence type="ECO:0000256" key="5">
    <source>
        <dbReference type="ARBA" id="ARBA00023145"/>
    </source>
</evidence>
<comment type="caution">
    <text evidence="9">Lacks conserved residue(s) required for the propagation of feature annotation.</text>
</comment>
<protein>
    <recommendedName>
        <fullName evidence="9">Aspartate 1-decarboxylase</fullName>
        <ecNumber evidence="9">4.1.1.11</ecNumber>
    </recommendedName>
    <alternativeName>
        <fullName evidence="9">Aspartate alpha-decarboxylase</fullName>
    </alternativeName>
    <component>
        <recommendedName>
            <fullName evidence="9">Aspartate 1-decarboxylase beta chain</fullName>
        </recommendedName>
    </component>
    <component>
        <recommendedName>
            <fullName evidence="9">Aspartate 1-decarboxylase alpha chain</fullName>
        </recommendedName>
    </component>
</protein>
<dbReference type="RefSeq" id="WP_188432489.1">
    <property type="nucleotide sequence ID" value="NZ_BMEX01000006.1"/>
</dbReference>
<reference evidence="11" key="1">
    <citation type="journal article" date="2019" name="Int. J. Syst. Evol. Microbiol.">
        <title>The Global Catalogue of Microorganisms (GCM) 10K type strain sequencing project: providing services to taxonomists for standard genome sequencing and annotation.</title>
        <authorList>
            <consortium name="The Broad Institute Genomics Platform"/>
            <consortium name="The Broad Institute Genome Sequencing Center for Infectious Disease"/>
            <person name="Wu L."/>
            <person name="Ma J."/>
        </authorList>
    </citation>
    <scope>NUCLEOTIDE SEQUENCE [LARGE SCALE GENOMIC DNA]</scope>
    <source>
        <strain evidence="11">CGMCC 1.12404</strain>
    </source>
</reference>
<evidence type="ECO:0000256" key="9">
    <source>
        <dbReference type="HAMAP-Rule" id="MF_00446"/>
    </source>
</evidence>
<evidence type="ECO:0000256" key="3">
    <source>
        <dbReference type="ARBA" id="ARBA00022793"/>
    </source>
</evidence>
<comment type="subunit">
    <text evidence="9">Heterooctamer of four alpha and four beta subunits.</text>
</comment>
<keyword evidence="11" id="KW-1185">Reference proteome</keyword>
<keyword evidence="3 9" id="KW-0210">Decarboxylase</keyword>
<dbReference type="InterPro" id="IPR009010">
    <property type="entry name" value="Asp_de-COase-like_dom_sf"/>
</dbReference>
<dbReference type="SUPFAM" id="SSF50692">
    <property type="entry name" value="ADC-like"/>
    <property type="match status" value="1"/>
</dbReference>
<keyword evidence="1 9" id="KW-0963">Cytoplasm</keyword>
<dbReference type="Proteomes" id="UP000617979">
    <property type="component" value="Unassembled WGS sequence"/>
</dbReference>
<keyword evidence="7 9" id="KW-0704">Schiff base</keyword>
<feature type="modified residue" description="Pyruvic acid (Ser)" evidence="9">
    <location>
        <position position="25"/>
    </location>
</feature>
<organism evidence="10 11">
    <name type="scientific">Kroppenstedtia guangzhouensis</name>
    <dbReference type="NCBI Taxonomy" id="1274356"/>
    <lineage>
        <taxon>Bacteria</taxon>
        <taxon>Bacillati</taxon>
        <taxon>Bacillota</taxon>
        <taxon>Bacilli</taxon>
        <taxon>Bacillales</taxon>
        <taxon>Thermoactinomycetaceae</taxon>
        <taxon>Kroppenstedtia</taxon>
    </lineage>
</organism>
<feature type="chain" id="PRO_5044915157" description="Aspartate 1-decarboxylase alpha chain" evidence="9">
    <location>
        <begin position="25"/>
        <end position="130"/>
    </location>
</feature>
<evidence type="ECO:0000313" key="10">
    <source>
        <dbReference type="EMBL" id="GGA47650.1"/>
    </source>
</evidence>
<keyword evidence="6 9" id="KW-0456">Lyase</keyword>
<keyword evidence="8 9" id="KW-0670">Pyruvate</keyword>
<dbReference type="InterPro" id="IPR003190">
    <property type="entry name" value="Asp_decarbox"/>
</dbReference>
<comment type="cofactor">
    <cofactor evidence="9">
        <name>pyruvate</name>
        <dbReference type="ChEBI" id="CHEBI:15361"/>
    </cofactor>
    <text evidence="9">Binds 1 pyruvoyl group covalently per subunit.</text>
</comment>
<dbReference type="PANTHER" id="PTHR21012:SF0">
    <property type="entry name" value="ASPARTATE 1-DECARBOXYLASE"/>
    <property type="match status" value="1"/>
</dbReference>
<comment type="similarity">
    <text evidence="9">Belongs to the PanD family.</text>
</comment>